<name>A0A099TXV3_9HELI</name>
<reference evidence="3 6" key="2">
    <citation type="submission" date="2018-06" db="EMBL/GenBank/DDBJ databases">
        <authorList>
            <consortium name="Pathogen Informatics"/>
            <person name="Doyle S."/>
        </authorList>
    </citation>
    <scope>NUCLEOTIDE SEQUENCE [LARGE SCALE GENOMIC DNA]</scope>
    <source>
        <strain evidence="3 6">NCTC12714</strain>
    </source>
</reference>
<dbReference type="InterPro" id="IPR036709">
    <property type="entry name" value="Autotransporte_beta_dom_sf"/>
</dbReference>
<dbReference type="SMART" id="SM00869">
    <property type="entry name" value="Autotransporter"/>
    <property type="match status" value="1"/>
</dbReference>
<protein>
    <submittedName>
        <fullName evidence="4">Autotransporter domain-containing protein</fullName>
    </submittedName>
    <submittedName>
        <fullName evidence="3">Toxin-like outer membrane protein</fullName>
    </submittedName>
</protein>
<dbReference type="Gene3D" id="2.40.128.130">
    <property type="entry name" value="Autotransporter beta-domain"/>
    <property type="match status" value="1"/>
</dbReference>
<dbReference type="PROSITE" id="PS51208">
    <property type="entry name" value="AUTOTRANSPORTER"/>
    <property type="match status" value="1"/>
</dbReference>
<proteinExistence type="predicted"/>
<feature type="domain" description="Autotransporter" evidence="2">
    <location>
        <begin position="1450"/>
        <end position="1747"/>
    </location>
</feature>
<gene>
    <name evidence="3" type="primary">vacA</name>
    <name evidence="4" type="ORF">LS73_005895</name>
    <name evidence="3" type="ORF">NCTC12714_00882</name>
</gene>
<dbReference type="Pfam" id="PF03077">
    <property type="entry name" value="VacA2"/>
    <property type="match status" value="1"/>
</dbReference>
<accession>A0A099TXV3</accession>
<evidence type="ECO:0000313" key="5">
    <source>
        <dbReference type="Proteomes" id="UP000029922"/>
    </source>
</evidence>
<evidence type="ECO:0000259" key="2">
    <source>
        <dbReference type="PROSITE" id="PS51208"/>
    </source>
</evidence>
<feature type="transmembrane region" description="Helical" evidence="1">
    <location>
        <begin position="57"/>
        <end position="79"/>
    </location>
</feature>
<dbReference type="PANTHER" id="PTHR42264">
    <property type="entry name" value="EPHRIN_REC_LIKE DOMAIN-CONTAINING PROTEIN"/>
    <property type="match status" value="1"/>
</dbReference>
<dbReference type="RefSeq" id="WP_034557943.1">
    <property type="nucleotide sequence ID" value="NZ_FZML01000012.1"/>
</dbReference>
<organism evidence="3 6">
    <name type="scientific">Helicobacter muridarum</name>
    <dbReference type="NCBI Taxonomy" id="216"/>
    <lineage>
        <taxon>Bacteria</taxon>
        <taxon>Pseudomonadati</taxon>
        <taxon>Campylobacterota</taxon>
        <taxon>Epsilonproteobacteria</taxon>
        <taxon>Campylobacterales</taxon>
        <taxon>Helicobacteraceae</taxon>
        <taxon>Helicobacter</taxon>
    </lineage>
</organism>
<dbReference type="Proteomes" id="UP000255139">
    <property type="component" value="Unassembled WGS sequence"/>
</dbReference>
<dbReference type="SUPFAM" id="SSF103515">
    <property type="entry name" value="Autotransporter"/>
    <property type="match status" value="1"/>
</dbReference>
<keyword evidence="1" id="KW-1133">Transmembrane helix</keyword>
<evidence type="ECO:0000313" key="3">
    <source>
        <dbReference type="EMBL" id="STQ86091.1"/>
    </source>
</evidence>
<sequence length="1747" mass="189494">MCNKRYNIKINMKPNIYSVRLRKLPVGGSDILVKEFKSFEVPSITNFRLKFTKHISYIMGMSAFGIFSISLCSGIVYAAQDIQNNIYNLRNNTNNSNDTFYSRGNMTTYSSFGARFSQNYNNGTLIIGNNTKNPKSNSEHTFGSGGILGFITASFSAKEVYLTGNINTGNSFRTGGGTNLSFRATGDLNVNQAAITVRRAGLQNHTTTLNGRNIYIVGSRLNIENVNGGGMQIGTNSSNTSVVNISNTQLQINGGTLTIGNSRANVNIDSSSSINMTGGRLVINTSNRNSLSMNISGDIVNGRIKPTPNARSFRSFRAALGNNGQDFSANTVKLTDVNNSINANNVNIDTLEFVGPGTVFGNGDRNLTISSSNGNSINIKTITNPFFFFGKGFASRLTTNVSTTIDNIAHRNYTGGSQIIIDSQNADLEVKNMSFATNGIFGSQGLIELKGNNINIGSASSGSLNTIRANAKGAINADNIGFGSDVIGSIGHIDLTAKDDINIKNLSGRAANYMTATSTDGNIKVENLTFVQDICITNGCGGMVTLKADNGDVIVKSVLGGNDSEQGIRAGNFLIAEGQNFYGGAIKAYALPTAGSDSTLDLSKITGDVFIDNFNIRTGTFKASNFHLNNFSVSKSNSYSVVSVNIGKSFINSLQMDLGTSNFADGSDIRFTGGGSILNFNLIDARATSFTRMQNIDNTNVNTLNITQADFYMKNGIFNSITVKNGQTGFGIFNVTNDAKITGNAMNVNSLLHLKNGSIHSGRLEIVLNANNTDVNQDFSKYLKVGARSNEVLLMSKEELRNIIQEGKDKLGNTTGGSTSQSDYENASGTYITTSDNKHYLLLPDIKTHDEIINGKDQVENNGTLLIEQTALKKGTLGNYGTILLDSGAHYTGKSTALLTLEGNLDNYNKIDIGANSEIIMQGNFVNKGELIFRLQANTKDKNATDVKFGNLGIIGNATLDVSMGTPGAFRADILDMKSLQNLKLATMGADGKPVAADSDANTYRLITLTSGTINYVFTQGDYTTTFNKSNNNYTISTSKNNGNTCINNNCQTTGANGQTVQETYYTTNNANNPWDMDKALVNDKDGSKLWNGIGDIDNEGNYIHKLSQSDKQKECNNDYCGFANANASEAERGYNYAQERMKSAFSVSYNGASIDSKYLQVERVATENMIGFRVLRRDISNFKEGGQEKPLCAKGSSAFDCVLYMEAGGNNSWINAIKSETANSYDILKNLFYNDNSAVLFLLNIDQTLSSSRNLNYFLEVARTIDSTFKHISDLSSKSSSINILSMAMESSKVNRLTKISALHGVGSPIKNQEVLAFEAYQRNLKQAIEVAQMIKKRKKLSMNNYNSANSSSDKLSSYNGFMSEKNDSGIAIMNQNSLAQNFIVSAKYDGELGGDFLSEAEQSDAKPSDAKPKLRTAREHSMNLEPISPMESVWFESLSDLVANFNKREEYPNNIWINALGNLNFSSSGNSQLYGFNAGYDYYIKSIRTAIGGYGGYGYGVFKGGYNNFVSNNSNNIFAGLYSRTFIGNNEIDVTINSSFGFVNEELRSGVPNMPLLNLFGQRYGYNVLNIEGSASYGYAFNLSKGYILKPFLGFNYYVLQSSNINHDGKTASNFLVNTHNNVRHGFGAIIGVEGRKYWANQSYIFISGQFKQDVVLLKNNLNESGHATTQSGITNNGSDLGAIGSQNILYVSYAKANLQSSVFVTGGGELGLGRFYLNGSLNFQNAISDNSFGFGFNLGARVIF</sequence>
<reference evidence="4 5" key="1">
    <citation type="journal article" date="2014" name="Genome Announc.">
        <title>Draft genome sequences of eight enterohepatic helicobacter species isolated from both laboratory and wild rodents.</title>
        <authorList>
            <person name="Sheh A."/>
            <person name="Shen Z."/>
            <person name="Fox J.G."/>
        </authorList>
    </citation>
    <scope>NUCLEOTIDE SEQUENCE [LARGE SCALE GENOMIC DNA]</scope>
    <source>
        <strain evidence="4 5">ST1</strain>
    </source>
</reference>
<dbReference type="OrthoDB" id="5328987at2"/>
<dbReference type="EMBL" id="UGJE01000002">
    <property type="protein sequence ID" value="STQ86091.1"/>
    <property type="molecule type" value="Genomic_DNA"/>
</dbReference>
<dbReference type="InterPro" id="IPR004311">
    <property type="entry name" value="Vacuolating_cytotoxin_put"/>
</dbReference>
<keyword evidence="1" id="KW-0812">Transmembrane</keyword>
<evidence type="ECO:0000256" key="1">
    <source>
        <dbReference type="SAM" id="Phobius"/>
    </source>
</evidence>
<evidence type="ECO:0000313" key="6">
    <source>
        <dbReference type="Proteomes" id="UP000255139"/>
    </source>
</evidence>
<dbReference type="Proteomes" id="UP000029922">
    <property type="component" value="Unassembled WGS sequence"/>
</dbReference>
<dbReference type="InterPro" id="IPR005546">
    <property type="entry name" value="Autotransporte_beta"/>
</dbReference>
<dbReference type="EMBL" id="JRPD02000011">
    <property type="protein sequence ID" value="TLE00062.1"/>
    <property type="molecule type" value="Genomic_DNA"/>
</dbReference>
<evidence type="ECO:0000313" key="4">
    <source>
        <dbReference type="EMBL" id="TLE00062.1"/>
    </source>
</evidence>
<keyword evidence="6" id="KW-1185">Reference proteome</keyword>
<dbReference type="STRING" id="216.LS73_04965"/>
<keyword evidence="1" id="KW-0472">Membrane</keyword>